<dbReference type="EC" id="3.6.1.23" evidence="2"/>
<dbReference type="AlphaFoldDB" id="A0A192H596"/>
<dbReference type="CDD" id="cd07557">
    <property type="entry name" value="trimeric_dUTPase"/>
    <property type="match status" value="1"/>
</dbReference>
<organism evidence="7 8">
    <name type="scientific">Loigolactobacillus backii</name>
    <dbReference type="NCBI Taxonomy" id="375175"/>
    <lineage>
        <taxon>Bacteria</taxon>
        <taxon>Bacillati</taxon>
        <taxon>Bacillota</taxon>
        <taxon>Bacilli</taxon>
        <taxon>Lactobacillales</taxon>
        <taxon>Lactobacillaceae</taxon>
        <taxon>Loigolactobacillus</taxon>
    </lineage>
</organism>
<dbReference type="InterPro" id="IPR033704">
    <property type="entry name" value="dUTPase_trimeric"/>
</dbReference>
<comment type="catalytic activity">
    <reaction evidence="5">
        <text>dUTP + H2O = dUMP + diphosphate + H(+)</text>
        <dbReference type="Rhea" id="RHEA:10248"/>
        <dbReference type="ChEBI" id="CHEBI:15377"/>
        <dbReference type="ChEBI" id="CHEBI:15378"/>
        <dbReference type="ChEBI" id="CHEBI:33019"/>
        <dbReference type="ChEBI" id="CHEBI:61555"/>
        <dbReference type="ChEBI" id="CHEBI:246422"/>
        <dbReference type="EC" id="3.6.1.23"/>
    </reaction>
</comment>
<evidence type="ECO:0000313" key="7">
    <source>
        <dbReference type="EMBL" id="ANK63550.1"/>
    </source>
</evidence>
<dbReference type="GO" id="GO:0046081">
    <property type="term" value="P:dUTP catabolic process"/>
    <property type="evidence" value="ECO:0007669"/>
    <property type="project" value="InterPro"/>
</dbReference>
<evidence type="ECO:0000256" key="3">
    <source>
        <dbReference type="ARBA" id="ARBA00022801"/>
    </source>
</evidence>
<proteinExistence type="inferred from homology"/>
<dbReference type="Pfam" id="PF00692">
    <property type="entry name" value="dUTPase"/>
    <property type="match status" value="1"/>
</dbReference>
<evidence type="ECO:0000259" key="6">
    <source>
        <dbReference type="Pfam" id="PF00692"/>
    </source>
</evidence>
<name>A0A192H596_9LACO</name>
<dbReference type="InterPro" id="IPR008181">
    <property type="entry name" value="dUTPase"/>
</dbReference>
<dbReference type="InterPro" id="IPR029054">
    <property type="entry name" value="dUTPase-like"/>
</dbReference>
<dbReference type="PANTHER" id="PTHR11241">
    <property type="entry name" value="DEOXYURIDINE 5'-TRIPHOSPHATE NUCLEOTIDOHYDROLASE"/>
    <property type="match status" value="1"/>
</dbReference>
<comment type="similarity">
    <text evidence="1">Belongs to the dUTPase family.</text>
</comment>
<dbReference type="PANTHER" id="PTHR11241:SF0">
    <property type="entry name" value="DEOXYURIDINE 5'-TRIPHOSPHATE NUCLEOTIDOHYDROLASE"/>
    <property type="match status" value="1"/>
</dbReference>
<dbReference type="Gene3D" id="2.70.40.10">
    <property type="match status" value="1"/>
</dbReference>
<keyword evidence="4" id="KW-0546">Nucleotide metabolism</keyword>
<evidence type="ECO:0000313" key="8">
    <source>
        <dbReference type="Proteomes" id="UP000078582"/>
    </source>
</evidence>
<gene>
    <name evidence="7" type="ORF">AYR53_06540</name>
</gene>
<evidence type="ECO:0000256" key="1">
    <source>
        <dbReference type="ARBA" id="ARBA00006581"/>
    </source>
</evidence>
<dbReference type="SUPFAM" id="SSF51283">
    <property type="entry name" value="dUTPase-like"/>
    <property type="match status" value="1"/>
</dbReference>
<feature type="domain" description="dUTPase-like" evidence="6">
    <location>
        <begin position="87"/>
        <end position="191"/>
    </location>
</feature>
<sequence>MIEQVFKIEGAIKVKKRGFGIVERYQGQGLTLPKRSTKQAAGYDFAAAEDFALPSIWKSGFVKLFWQLKHGTPLKDEDYVQANKVLKPRLVPTGIKAYMQEDEVLILANRSSNPLKRGLILPNGVGVIDADYYNNDQNEGEIFFQLVNLGVRDLVIKKGERIGQGIFMPYLKSDQDDGGTAERLGGFGSSGR</sequence>
<accession>A0A192H596</accession>
<dbReference type="Proteomes" id="UP000078582">
    <property type="component" value="Chromosome"/>
</dbReference>
<keyword evidence="8" id="KW-1185">Reference proteome</keyword>
<dbReference type="GO" id="GO:0000287">
    <property type="term" value="F:magnesium ion binding"/>
    <property type="evidence" value="ECO:0007669"/>
    <property type="project" value="InterPro"/>
</dbReference>
<protein>
    <recommendedName>
        <fullName evidence="2">dUTP diphosphatase</fullName>
        <ecNumber evidence="2">3.6.1.23</ecNumber>
    </recommendedName>
</protein>
<keyword evidence="3" id="KW-0378">Hydrolase</keyword>
<evidence type="ECO:0000256" key="2">
    <source>
        <dbReference type="ARBA" id="ARBA00012379"/>
    </source>
</evidence>
<reference evidence="7 8" key="1">
    <citation type="submission" date="2016-03" db="EMBL/GenBank/DDBJ databases">
        <title>Pediococcus and Lactobacillus from brewery environment - whole genome sequencing and assembly.</title>
        <authorList>
            <person name="Behr J."/>
            <person name="Geissler A.J."/>
            <person name="Vogel R.F."/>
        </authorList>
    </citation>
    <scope>NUCLEOTIDE SEQUENCE [LARGE SCALE GENOMIC DNA]</scope>
    <source>
        <strain evidence="7 8">TMW 1.1989</strain>
    </source>
</reference>
<dbReference type="GO" id="GO:0004170">
    <property type="term" value="F:dUTP diphosphatase activity"/>
    <property type="evidence" value="ECO:0007669"/>
    <property type="project" value="UniProtKB-EC"/>
</dbReference>
<dbReference type="GO" id="GO:0006226">
    <property type="term" value="P:dUMP biosynthetic process"/>
    <property type="evidence" value="ECO:0007669"/>
    <property type="project" value="InterPro"/>
</dbReference>
<dbReference type="InterPro" id="IPR036157">
    <property type="entry name" value="dUTPase-like_sf"/>
</dbReference>
<dbReference type="KEGG" id="lbt:AYR52_01620"/>
<evidence type="ECO:0000256" key="4">
    <source>
        <dbReference type="ARBA" id="ARBA00023080"/>
    </source>
</evidence>
<dbReference type="OrthoDB" id="9809956at2"/>
<dbReference type="EMBL" id="CP014873">
    <property type="protein sequence ID" value="ANK63550.1"/>
    <property type="molecule type" value="Genomic_DNA"/>
</dbReference>
<evidence type="ECO:0000256" key="5">
    <source>
        <dbReference type="ARBA" id="ARBA00047686"/>
    </source>
</evidence>
<dbReference type="STRING" id="375175.AYR53_06540"/>